<dbReference type="AlphaFoldDB" id="A0A5J6LF91"/>
<dbReference type="KEGG" id="nik:F5I99_11065"/>
<protein>
    <submittedName>
        <fullName evidence="3">Uncharacterized protein</fullName>
    </submittedName>
</protein>
<name>A0A5J6LF91_9GAMM</name>
<organism evidence="3 4">
    <name type="scientific">Nitrincola iocasae</name>
    <dbReference type="NCBI Taxonomy" id="2614693"/>
    <lineage>
        <taxon>Bacteria</taxon>
        <taxon>Pseudomonadati</taxon>
        <taxon>Pseudomonadota</taxon>
        <taxon>Gammaproteobacteria</taxon>
        <taxon>Oceanospirillales</taxon>
        <taxon>Oceanospirillaceae</taxon>
        <taxon>Nitrincola</taxon>
    </lineage>
</organism>
<reference evidence="3 4" key="1">
    <citation type="submission" date="2019-09" db="EMBL/GenBank/DDBJ databases">
        <title>Nitrincola iocasae sp. nov., a bacterium isolated from the sediment collected at a cold seep field in South China Sea.</title>
        <authorList>
            <person name="Zhang H."/>
            <person name="Wang H."/>
            <person name="Li C."/>
        </authorList>
    </citation>
    <scope>NUCLEOTIDE SEQUENCE [LARGE SCALE GENOMIC DNA]</scope>
    <source>
        <strain evidence="3 4">KXZD1103</strain>
    </source>
</reference>
<dbReference type="Proteomes" id="UP000325606">
    <property type="component" value="Chromosome"/>
</dbReference>
<evidence type="ECO:0000256" key="2">
    <source>
        <dbReference type="SAM" id="SignalP"/>
    </source>
</evidence>
<keyword evidence="2" id="KW-0732">Signal</keyword>
<evidence type="ECO:0000313" key="3">
    <source>
        <dbReference type="EMBL" id="QEW07006.1"/>
    </source>
</evidence>
<dbReference type="Gene3D" id="3.10.450.160">
    <property type="entry name" value="inner membrane protein cigr"/>
    <property type="match status" value="1"/>
</dbReference>
<evidence type="ECO:0000313" key="4">
    <source>
        <dbReference type="Proteomes" id="UP000325606"/>
    </source>
</evidence>
<dbReference type="RefSeq" id="WP_151055997.1">
    <property type="nucleotide sequence ID" value="NZ_CP044222.1"/>
</dbReference>
<keyword evidence="4" id="KW-1185">Reference proteome</keyword>
<proteinExistence type="predicted"/>
<sequence length="187" mass="20438">MKTLLILLLAGVVLPVWASPPDFTPAGQERGRSDGAREQSARESSSRGSQGRVSDKSRDSEGLLPALTSTETEGLIGRVLEEYFGLSAPETRQAYNQRALPPGLQRKLDRGGSLPPGWQNKLARGEVLSADIYRQGVRLPNDYGRYSQDQQDETELLLLGDKIVRVVQGQGTILDVIDITSAILQPR</sequence>
<dbReference type="EMBL" id="CP044222">
    <property type="protein sequence ID" value="QEW07006.1"/>
    <property type="molecule type" value="Genomic_DNA"/>
</dbReference>
<feature type="compositionally biased region" description="Basic and acidic residues" evidence="1">
    <location>
        <begin position="29"/>
        <end position="45"/>
    </location>
</feature>
<accession>A0A5J6LF91</accession>
<feature type="region of interest" description="Disordered" evidence="1">
    <location>
        <begin position="20"/>
        <end position="67"/>
    </location>
</feature>
<feature type="signal peptide" evidence="2">
    <location>
        <begin position="1"/>
        <end position="18"/>
    </location>
</feature>
<gene>
    <name evidence="3" type="ORF">F5I99_11065</name>
</gene>
<evidence type="ECO:0000256" key="1">
    <source>
        <dbReference type="SAM" id="MobiDB-lite"/>
    </source>
</evidence>
<feature type="chain" id="PRO_5023828756" evidence="2">
    <location>
        <begin position="19"/>
        <end position="187"/>
    </location>
</feature>